<evidence type="ECO:0000313" key="8">
    <source>
        <dbReference type="Proteomes" id="UP001597545"/>
    </source>
</evidence>
<comment type="subcellular location">
    <subcellularLocation>
        <location evidence="1">Cell inner membrane</location>
    </subcellularLocation>
</comment>
<dbReference type="PANTHER" id="PTHR30606:SF10">
    <property type="entry name" value="PHOSPHATIDYLINOSITOL MANNOSIDE ACYLTRANSFERASE"/>
    <property type="match status" value="1"/>
</dbReference>
<dbReference type="Pfam" id="PF03279">
    <property type="entry name" value="Lip_A_acyltrans"/>
    <property type="match status" value="1"/>
</dbReference>
<sequence>MLGYFIGQVYKYRLSVCIQNLSRAFPSFSYQEISEQSRRFYTNFGRILWEGMFPRFVKLRISETTSDVLQGTVQKEQPIVLLLGHYGNWEILSKLPQHTSIPVQALYKPLKNKILNRFLYRKRSQYGVRLLPAGQALRILMKEKQRASITFFIADQFPGHNRGLTVHFLHQATRMFVGAEQLAKRLNAYVGYVELQRTGKNVWTLDIKPICEYAGKTANGYVTETFAHMLEESIQKDPSWWLWTHRRWK</sequence>
<dbReference type="GO" id="GO:0016746">
    <property type="term" value="F:acyltransferase activity"/>
    <property type="evidence" value="ECO:0007669"/>
    <property type="project" value="UniProtKB-KW"/>
</dbReference>
<keyword evidence="3" id="KW-0997">Cell inner membrane</keyword>
<dbReference type="CDD" id="cd07984">
    <property type="entry name" value="LPLAT_LABLAT-like"/>
    <property type="match status" value="1"/>
</dbReference>
<reference evidence="8" key="1">
    <citation type="journal article" date="2019" name="Int. J. Syst. Evol. Microbiol.">
        <title>The Global Catalogue of Microorganisms (GCM) 10K type strain sequencing project: providing services to taxonomists for standard genome sequencing and annotation.</title>
        <authorList>
            <consortium name="The Broad Institute Genomics Platform"/>
            <consortium name="The Broad Institute Genome Sequencing Center for Infectious Disease"/>
            <person name="Wu L."/>
            <person name="Ma J."/>
        </authorList>
    </citation>
    <scope>NUCLEOTIDE SEQUENCE [LARGE SCALE GENOMIC DNA]</scope>
    <source>
        <strain evidence="8">KCTC 42662</strain>
    </source>
</reference>
<dbReference type="PANTHER" id="PTHR30606">
    <property type="entry name" value="LIPID A BIOSYNTHESIS LAUROYL ACYLTRANSFERASE"/>
    <property type="match status" value="1"/>
</dbReference>
<evidence type="ECO:0000256" key="6">
    <source>
        <dbReference type="ARBA" id="ARBA00023315"/>
    </source>
</evidence>
<name>A0ABW5KDL8_9SPHI</name>
<protein>
    <submittedName>
        <fullName evidence="7">Lysophospholipid acyltransferase family protein</fullName>
    </submittedName>
</protein>
<evidence type="ECO:0000313" key="7">
    <source>
        <dbReference type="EMBL" id="MFD2546904.1"/>
    </source>
</evidence>
<dbReference type="RefSeq" id="WP_380901146.1">
    <property type="nucleotide sequence ID" value="NZ_JBHUEG010000007.1"/>
</dbReference>
<gene>
    <name evidence="7" type="ORF">ACFSR5_04495</name>
</gene>
<proteinExistence type="predicted"/>
<keyword evidence="8" id="KW-1185">Reference proteome</keyword>
<keyword evidence="4" id="KW-0808">Transferase</keyword>
<dbReference type="InterPro" id="IPR004960">
    <property type="entry name" value="LipA_acyltrans"/>
</dbReference>
<keyword evidence="6 7" id="KW-0012">Acyltransferase</keyword>
<evidence type="ECO:0000256" key="2">
    <source>
        <dbReference type="ARBA" id="ARBA00022475"/>
    </source>
</evidence>
<organism evidence="7 8">
    <name type="scientific">Sphingobacterium suaedae</name>
    <dbReference type="NCBI Taxonomy" id="1686402"/>
    <lineage>
        <taxon>Bacteria</taxon>
        <taxon>Pseudomonadati</taxon>
        <taxon>Bacteroidota</taxon>
        <taxon>Sphingobacteriia</taxon>
        <taxon>Sphingobacteriales</taxon>
        <taxon>Sphingobacteriaceae</taxon>
        <taxon>Sphingobacterium</taxon>
    </lineage>
</organism>
<evidence type="ECO:0000256" key="3">
    <source>
        <dbReference type="ARBA" id="ARBA00022519"/>
    </source>
</evidence>
<accession>A0ABW5KDL8</accession>
<dbReference type="EMBL" id="JBHULR010000003">
    <property type="protein sequence ID" value="MFD2546904.1"/>
    <property type="molecule type" value="Genomic_DNA"/>
</dbReference>
<evidence type="ECO:0000256" key="5">
    <source>
        <dbReference type="ARBA" id="ARBA00023136"/>
    </source>
</evidence>
<dbReference type="Proteomes" id="UP001597545">
    <property type="component" value="Unassembled WGS sequence"/>
</dbReference>
<comment type="caution">
    <text evidence="7">The sequence shown here is derived from an EMBL/GenBank/DDBJ whole genome shotgun (WGS) entry which is preliminary data.</text>
</comment>
<keyword evidence="2" id="KW-1003">Cell membrane</keyword>
<evidence type="ECO:0000256" key="4">
    <source>
        <dbReference type="ARBA" id="ARBA00022679"/>
    </source>
</evidence>
<keyword evidence="5" id="KW-0472">Membrane</keyword>
<evidence type="ECO:0000256" key="1">
    <source>
        <dbReference type="ARBA" id="ARBA00004533"/>
    </source>
</evidence>